<dbReference type="GeneID" id="87918401"/>
<sequence>MAQQGTIRGLEISMLRLTKNHTPFADGVACVQAYWSYAMDLPQGERIIMRRLILDQKFIHTIASRDVFSQHPLCLDPAGTSRPGLILLRALYKEVPTDFQNEVVARCGRLPVRNRADEYFALFPETGTPTFFDMDTHLARWFRQRYPLLKNIPSTYRKRDEVVAPAPQETPSPTTQSTSPPPVSLTDDDDREGLPPPPQPTRILHILPCGRRVFLRKFPGFGTESNNNQSALRQTDALLESMLQQSSGPNERPLRNPLNLVQTPLATTAEADRPVTRQEFDRLREQAAAMQSQMATLEENMNLLRWAFIRKRERRERREEPRREQRSD</sequence>
<name>A0AAE1IEJ5_9HYPO</name>
<comment type="caution">
    <text evidence="2">The sequence shown here is derived from an EMBL/GenBank/DDBJ whole genome shotgun (WGS) entry which is preliminary data.</text>
</comment>
<dbReference type="Proteomes" id="UP001273209">
    <property type="component" value="Unassembled WGS sequence"/>
</dbReference>
<evidence type="ECO:0000256" key="1">
    <source>
        <dbReference type="SAM" id="MobiDB-lite"/>
    </source>
</evidence>
<accession>A0AAE1IEJ5</accession>
<evidence type="ECO:0000313" key="2">
    <source>
        <dbReference type="EMBL" id="KAK4077160.1"/>
    </source>
</evidence>
<reference evidence="2" key="1">
    <citation type="submission" date="2023-11" db="EMBL/GenBank/DDBJ databases">
        <title>The genome sequences of three competitors of mushroom-forming fungi.</title>
        <authorList>
            <person name="Beijen E."/>
            <person name="Ohm R.A."/>
        </authorList>
    </citation>
    <scope>NUCLEOTIDE SEQUENCE</scope>
    <source>
        <strain evidence="2">CBS 100526</strain>
    </source>
</reference>
<gene>
    <name evidence="2" type="ORF">Triagg1_4127</name>
</gene>
<feature type="region of interest" description="Disordered" evidence="1">
    <location>
        <begin position="163"/>
        <end position="203"/>
    </location>
</feature>
<evidence type="ECO:0000313" key="3">
    <source>
        <dbReference type="Proteomes" id="UP001273209"/>
    </source>
</evidence>
<dbReference type="AlphaFoldDB" id="A0AAE1IEJ5"/>
<dbReference type="EMBL" id="JAWRVG010000012">
    <property type="protein sequence ID" value="KAK4077160.1"/>
    <property type="molecule type" value="Genomic_DNA"/>
</dbReference>
<protein>
    <submittedName>
        <fullName evidence="2">Uncharacterized protein</fullName>
    </submittedName>
</protein>
<keyword evidence="3" id="KW-1185">Reference proteome</keyword>
<organism evidence="2 3">
    <name type="scientific">Trichoderma aggressivum f. europaeum</name>
    <dbReference type="NCBI Taxonomy" id="173218"/>
    <lineage>
        <taxon>Eukaryota</taxon>
        <taxon>Fungi</taxon>
        <taxon>Dikarya</taxon>
        <taxon>Ascomycota</taxon>
        <taxon>Pezizomycotina</taxon>
        <taxon>Sordariomycetes</taxon>
        <taxon>Hypocreomycetidae</taxon>
        <taxon>Hypocreales</taxon>
        <taxon>Hypocreaceae</taxon>
        <taxon>Trichoderma</taxon>
    </lineage>
</organism>
<feature type="compositionally biased region" description="Low complexity" evidence="1">
    <location>
        <begin position="164"/>
        <end position="178"/>
    </location>
</feature>
<proteinExistence type="predicted"/>
<dbReference type="RefSeq" id="XP_062757147.1">
    <property type="nucleotide sequence ID" value="XM_062898496.1"/>
</dbReference>